<evidence type="ECO:0000256" key="6">
    <source>
        <dbReference type="ARBA" id="ARBA00023242"/>
    </source>
</evidence>
<dbReference type="OrthoDB" id="5575144at2759"/>
<feature type="compositionally biased region" description="Pro residues" evidence="7">
    <location>
        <begin position="15"/>
        <end position="43"/>
    </location>
</feature>
<dbReference type="InterPro" id="IPR050335">
    <property type="entry name" value="ERT1_acuK_gluconeogen_tf"/>
</dbReference>
<sequence>MTEQNKSTNGAQEQPYPPPVQVPYPQPYAGPYPPPPGAGPYPPGPYFAYPPAPADGNHGENGQNVVPPGPYMMFGPPGVVYYPQPPQGQAFPAPPVSASAPVGTKAKRKQVKMACTNCAAACKRCDESRPCERCQKYGISGSCIDGQRKERKKGIKRGPYKRKPKSHSDSGNFSGEWTPPGTQAPSAPTATTPAPSLHAVTQFAPPPEGYYPATIMYPPPPYIHPPEGQPGADGAPPHPNGQPPMMPYYIHPGAYPPYGHYPMYPPHMPPPPSNTAPPGQPPAAQELTTVNPSDTSKKDDEPDAPLANGKKRPRSSKSGEPKNKRSKVTRNGKDKEEEGTPSEAEPSGDIAV</sequence>
<dbReference type="PANTHER" id="PTHR47659">
    <property type="entry name" value="ZN(II)2CYS6 TRANSCRIPTION FACTOR (EUROFUNG)-RELATED"/>
    <property type="match status" value="1"/>
</dbReference>
<feature type="region of interest" description="Disordered" evidence="7">
    <location>
        <begin position="1"/>
        <end position="43"/>
    </location>
</feature>
<protein>
    <recommendedName>
        <fullName evidence="8">Zn(2)-C6 fungal-type domain-containing protein</fullName>
    </recommendedName>
</protein>
<feature type="domain" description="Zn(2)-C6 fungal-type" evidence="8">
    <location>
        <begin position="114"/>
        <end position="143"/>
    </location>
</feature>
<keyword evidence="5" id="KW-0804">Transcription</keyword>
<feature type="compositionally biased region" description="Basic residues" evidence="7">
    <location>
        <begin position="149"/>
        <end position="165"/>
    </location>
</feature>
<feature type="compositionally biased region" description="Low complexity" evidence="7">
    <location>
        <begin position="178"/>
        <end position="194"/>
    </location>
</feature>
<evidence type="ECO:0000313" key="9">
    <source>
        <dbReference type="EMBL" id="TFK20893.1"/>
    </source>
</evidence>
<keyword evidence="1" id="KW-0479">Metal-binding</keyword>
<dbReference type="PROSITE" id="PS50048">
    <property type="entry name" value="ZN2_CY6_FUNGAL_2"/>
    <property type="match status" value="1"/>
</dbReference>
<organism evidence="9 10">
    <name type="scientific">Coprinopsis marcescibilis</name>
    <name type="common">Agaric fungus</name>
    <name type="synonym">Psathyrella marcescibilis</name>
    <dbReference type="NCBI Taxonomy" id="230819"/>
    <lineage>
        <taxon>Eukaryota</taxon>
        <taxon>Fungi</taxon>
        <taxon>Dikarya</taxon>
        <taxon>Basidiomycota</taxon>
        <taxon>Agaricomycotina</taxon>
        <taxon>Agaricomycetes</taxon>
        <taxon>Agaricomycetidae</taxon>
        <taxon>Agaricales</taxon>
        <taxon>Agaricineae</taxon>
        <taxon>Psathyrellaceae</taxon>
        <taxon>Coprinopsis</taxon>
    </lineage>
</organism>
<proteinExistence type="predicted"/>
<evidence type="ECO:0000256" key="4">
    <source>
        <dbReference type="ARBA" id="ARBA00023125"/>
    </source>
</evidence>
<evidence type="ECO:0000256" key="1">
    <source>
        <dbReference type="ARBA" id="ARBA00022723"/>
    </source>
</evidence>
<dbReference type="GO" id="GO:0000981">
    <property type="term" value="F:DNA-binding transcription factor activity, RNA polymerase II-specific"/>
    <property type="evidence" value="ECO:0007669"/>
    <property type="project" value="InterPro"/>
</dbReference>
<evidence type="ECO:0000259" key="8">
    <source>
        <dbReference type="PROSITE" id="PS50048"/>
    </source>
</evidence>
<feature type="compositionally biased region" description="Polar residues" evidence="7">
    <location>
        <begin position="1"/>
        <end position="12"/>
    </location>
</feature>
<keyword evidence="2" id="KW-0862">Zinc</keyword>
<feature type="compositionally biased region" description="Pro residues" evidence="7">
    <location>
        <begin position="263"/>
        <end position="281"/>
    </location>
</feature>
<dbReference type="AlphaFoldDB" id="A0A5C3KLS4"/>
<dbReference type="InterPro" id="IPR001138">
    <property type="entry name" value="Zn2Cys6_DnaBD"/>
</dbReference>
<feature type="compositionally biased region" description="Low complexity" evidence="7">
    <location>
        <begin position="247"/>
        <end position="262"/>
    </location>
</feature>
<feature type="compositionally biased region" description="Pro residues" evidence="7">
    <location>
        <begin position="236"/>
        <end position="246"/>
    </location>
</feature>
<evidence type="ECO:0000256" key="5">
    <source>
        <dbReference type="ARBA" id="ARBA00023163"/>
    </source>
</evidence>
<reference evidence="9 10" key="1">
    <citation type="journal article" date="2019" name="Nat. Ecol. Evol.">
        <title>Megaphylogeny resolves global patterns of mushroom evolution.</title>
        <authorList>
            <person name="Varga T."/>
            <person name="Krizsan K."/>
            <person name="Foldi C."/>
            <person name="Dima B."/>
            <person name="Sanchez-Garcia M."/>
            <person name="Sanchez-Ramirez S."/>
            <person name="Szollosi G.J."/>
            <person name="Szarkandi J.G."/>
            <person name="Papp V."/>
            <person name="Albert L."/>
            <person name="Andreopoulos W."/>
            <person name="Angelini C."/>
            <person name="Antonin V."/>
            <person name="Barry K.W."/>
            <person name="Bougher N.L."/>
            <person name="Buchanan P."/>
            <person name="Buyck B."/>
            <person name="Bense V."/>
            <person name="Catcheside P."/>
            <person name="Chovatia M."/>
            <person name="Cooper J."/>
            <person name="Damon W."/>
            <person name="Desjardin D."/>
            <person name="Finy P."/>
            <person name="Geml J."/>
            <person name="Haridas S."/>
            <person name="Hughes K."/>
            <person name="Justo A."/>
            <person name="Karasinski D."/>
            <person name="Kautmanova I."/>
            <person name="Kiss B."/>
            <person name="Kocsube S."/>
            <person name="Kotiranta H."/>
            <person name="LaButti K.M."/>
            <person name="Lechner B.E."/>
            <person name="Liimatainen K."/>
            <person name="Lipzen A."/>
            <person name="Lukacs Z."/>
            <person name="Mihaltcheva S."/>
            <person name="Morgado L.N."/>
            <person name="Niskanen T."/>
            <person name="Noordeloos M.E."/>
            <person name="Ohm R.A."/>
            <person name="Ortiz-Santana B."/>
            <person name="Ovrebo C."/>
            <person name="Racz N."/>
            <person name="Riley R."/>
            <person name="Savchenko A."/>
            <person name="Shiryaev A."/>
            <person name="Soop K."/>
            <person name="Spirin V."/>
            <person name="Szebenyi C."/>
            <person name="Tomsovsky M."/>
            <person name="Tulloss R.E."/>
            <person name="Uehling J."/>
            <person name="Grigoriev I.V."/>
            <person name="Vagvolgyi C."/>
            <person name="Papp T."/>
            <person name="Martin F.M."/>
            <person name="Miettinen O."/>
            <person name="Hibbett D.S."/>
            <person name="Nagy L.G."/>
        </authorList>
    </citation>
    <scope>NUCLEOTIDE SEQUENCE [LARGE SCALE GENOMIC DNA]</scope>
    <source>
        <strain evidence="9 10">CBS 121175</strain>
    </source>
</reference>
<keyword evidence="4" id="KW-0238">DNA-binding</keyword>
<dbReference type="CDD" id="cd00067">
    <property type="entry name" value="GAL4"/>
    <property type="match status" value="1"/>
</dbReference>
<dbReference type="EMBL" id="ML210284">
    <property type="protein sequence ID" value="TFK20893.1"/>
    <property type="molecule type" value="Genomic_DNA"/>
</dbReference>
<keyword evidence="3" id="KW-0805">Transcription regulation</keyword>
<evidence type="ECO:0000256" key="2">
    <source>
        <dbReference type="ARBA" id="ARBA00022833"/>
    </source>
</evidence>
<gene>
    <name evidence="9" type="ORF">FA15DRAFT_682333</name>
</gene>
<name>A0A5C3KLS4_COPMA</name>
<dbReference type="STRING" id="230819.A0A5C3KLS4"/>
<keyword evidence="10" id="KW-1185">Reference proteome</keyword>
<evidence type="ECO:0000256" key="3">
    <source>
        <dbReference type="ARBA" id="ARBA00023015"/>
    </source>
</evidence>
<accession>A0A5C3KLS4</accession>
<feature type="region of interest" description="Disordered" evidence="7">
    <location>
        <begin position="221"/>
        <end position="352"/>
    </location>
</feature>
<dbReference type="SMART" id="SM00066">
    <property type="entry name" value="GAL4"/>
    <property type="match status" value="1"/>
</dbReference>
<evidence type="ECO:0000256" key="7">
    <source>
        <dbReference type="SAM" id="MobiDB-lite"/>
    </source>
</evidence>
<keyword evidence="6" id="KW-0539">Nucleus</keyword>
<feature type="region of interest" description="Disordered" evidence="7">
    <location>
        <begin position="147"/>
        <end position="194"/>
    </location>
</feature>
<dbReference type="GO" id="GO:0003677">
    <property type="term" value="F:DNA binding"/>
    <property type="evidence" value="ECO:0007669"/>
    <property type="project" value="UniProtKB-KW"/>
</dbReference>
<dbReference type="GO" id="GO:0008270">
    <property type="term" value="F:zinc ion binding"/>
    <property type="evidence" value="ECO:0007669"/>
    <property type="project" value="InterPro"/>
</dbReference>
<dbReference type="Proteomes" id="UP000307440">
    <property type="component" value="Unassembled WGS sequence"/>
</dbReference>
<evidence type="ECO:0000313" key="10">
    <source>
        <dbReference type="Proteomes" id="UP000307440"/>
    </source>
</evidence>
<dbReference type="PANTHER" id="PTHR47659:SF7">
    <property type="entry name" value="FUNGAL TRANSCRIPTIONAL REGULATORY PROTEIN, N-TERMINAL DOMAIN-CONTAINING PROTEIN"/>
    <property type="match status" value="1"/>
</dbReference>